<evidence type="ECO:0000256" key="1">
    <source>
        <dbReference type="ARBA" id="ARBA00004245"/>
    </source>
</evidence>
<feature type="coiled-coil region" evidence="10">
    <location>
        <begin position="65"/>
        <end position="95"/>
    </location>
</feature>
<dbReference type="RefSeq" id="XP_026861169.2">
    <property type="nucleotide sequence ID" value="XM_027005368.2"/>
</dbReference>
<feature type="region of interest" description="Disordered" evidence="11">
    <location>
        <begin position="1"/>
        <end position="24"/>
    </location>
</feature>
<organism evidence="14 15">
    <name type="scientific">Electrophorus electricus</name>
    <name type="common">Electric eel</name>
    <name type="synonym">Gymnotus electricus</name>
    <dbReference type="NCBI Taxonomy" id="8005"/>
    <lineage>
        <taxon>Eukaryota</taxon>
        <taxon>Metazoa</taxon>
        <taxon>Chordata</taxon>
        <taxon>Craniata</taxon>
        <taxon>Vertebrata</taxon>
        <taxon>Euteleostomi</taxon>
        <taxon>Actinopterygii</taxon>
        <taxon>Neopterygii</taxon>
        <taxon>Teleostei</taxon>
        <taxon>Ostariophysi</taxon>
        <taxon>Gymnotiformes</taxon>
        <taxon>Gymnotoidei</taxon>
        <taxon>Gymnotidae</taxon>
        <taxon>Electrophorus</taxon>
    </lineage>
</organism>
<feature type="domain" description="SEP" evidence="13">
    <location>
        <begin position="197"/>
        <end position="261"/>
    </location>
</feature>
<evidence type="ECO:0000259" key="12">
    <source>
        <dbReference type="PROSITE" id="PS50033"/>
    </source>
</evidence>
<feature type="domain" description="UBX" evidence="12">
    <location>
        <begin position="374"/>
        <end position="451"/>
    </location>
</feature>
<dbReference type="CDD" id="cd17077">
    <property type="entry name" value="UBX_UBXN11"/>
    <property type="match status" value="1"/>
</dbReference>
<comment type="subunit">
    <text evidence="6">Interacts with GNA12, GNA13, RND1, RND2 and RND3.</text>
</comment>
<dbReference type="PANTHER" id="PTHR23333:SF4">
    <property type="entry name" value="UBX DOMAIN-CONTAINING PROTEIN 11"/>
    <property type="match status" value="1"/>
</dbReference>
<evidence type="ECO:0000256" key="10">
    <source>
        <dbReference type="SAM" id="Coils"/>
    </source>
</evidence>
<dbReference type="GO" id="GO:0043161">
    <property type="term" value="P:proteasome-mediated ubiquitin-dependent protein catabolic process"/>
    <property type="evidence" value="ECO:0007669"/>
    <property type="project" value="TreeGrafter"/>
</dbReference>
<keyword evidence="3 10" id="KW-0175">Coiled coil</keyword>
<dbReference type="Gene3D" id="3.10.20.90">
    <property type="entry name" value="Phosphatidylinositol 3-kinase Catalytic Subunit, Chain A, domain 1"/>
    <property type="match status" value="1"/>
</dbReference>
<evidence type="ECO:0000256" key="9">
    <source>
        <dbReference type="ARBA" id="ARBA00081109"/>
    </source>
</evidence>
<dbReference type="Gene3D" id="3.30.420.210">
    <property type="entry name" value="SEP domain"/>
    <property type="match status" value="1"/>
</dbReference>
<evidence type="ECO:0000256" key="4">
    <source>
        <dbReference type="ARBA" id="ARBA00023212"/>
    </source>
</evidence>
<evidence type="ECO:0000256" key="8">
    <source>
        <dbReference type="ARBA" id="ARBA00075811"/>
    </source>
</evidence>
<comment type="subcellular location">
    <subcellularLocation>
        <location evidence="1">Cytoplasm</location>
        <location evidence="1">Cytoskeleton</location>
    </subcellularLocation>
</comment>
<gene>
    <name evidence="14" type="primary">UBXN11</name>
</gene>
<evidence type="ECO:0000256" key="3">
    <source>
        <dbReference type="ARBA" id="ARBA00023054"/>
    </source>
</evidence>
<keyword evidence="2" id="KW-0963">Cytoplasm</keyword>
<reference evidence="15" key="1">
    <citation type="journal article" date="2014" name="Science">
        <title>Nonhuman genetics. Genomic basis for the convergent evolution of electric organs.</title>
        <authorList>
            <person name="Gallant J.R."/>
            <person name="Traeger L.L."/>
            <person name="Volkening J.D."/>
            <person name="Moffett H."/>
            <person name="Chen P.H."/>
            <person name="Novina C.D."/>
            <person name="Phillips G.N.Jr."/>
            <person name="Anand R."/>
            <person name="Wells G.B."/>
            <person name="Pinch M."/>
            <person name="Guth R."/>
            <person name="Unguez G.A."/>
            <person name="Albert J.S."/>
            <person name="Zakon H.H."/>
            <person name="Samanta M.P."/>
            <person name="Sussman M.R."/>
        </authorList>
    </citation>
    <scope>NUCLEOTIDE SEQUENCE [LARGE SCALE GENOMIC DNA]</scope>
</reference>
<sequence length="463" mass="52126">MSSPLSTLRKTRRAPLPCSESGRERRVYKETTCEGSAPSNLELMSSMMQKLGQLERKLKAQALNIDSKARRIAVLEEKLRLLQEKKQGEKQEEEEGLARMCHKLQNQVWEMEEFLNDYGMIWVGSGEQHDIEDEMQPGHERPDSSGHLLWQPGASVVGRISVNFDQVLRNIQDLNILAGEGASYVTSIPGGARLSQRSSVPLWLFKNGIMMFDGPFRPYQDLSAQQFMQDLMDGYFPSELQRRFPDGVVFQIHDKRGEEFPAVRHGAEFPGRGHVVRGSDEQLEFHREEASNTLLDLSHIQFQGRKLSMEQFLKKLPKSVVKAGKVINIRSSLKTHLEGYADGAKIHSVTVVETPVLQALRESLESSNAGHLTSKTEFTTLRVKSEDGEKTFILKMLFSETIGHLRQYLDAHRGPGCSSYNIITAFPQHCYSDDTQTLLACGLTSNATLLLRPHQVTSLATTT</sequence>
<comment type="function">
    <text evidence="5">May be involved in the reorganization of actin cytoskeleton mediated by RND1, RND2 and RND3. Promotes RHOA activation mediated by GNA12 and GNA13.</text>
</comment>
<reference evidence="14" key="5">
    <citation type="submission" date="2025-09" db="UniProtKB">
        <authorList>
            <consortium name="Ensembl"/>
        </authorList>
    </citation>
    <scope>IDENTIFICATION</scope>
</reference>
<dbReference type="SUPFAM" id="SSF54236">
    <property type="entry name" value="Ubiquitin-like"/>
    <property type="match status" value="1"/>
</dbReference>
<dbReference type="GO" id="GO:0043130">
    <property type="term" value="F:ubiquitin binding"/>
    <property type="evidence" value="ECO:0007669"/>
    <property type="project" value="TreeGrafter"/>
</dbReference>
<dbReference type="InterPro" id="IPR029071">
    <property type="entry name" value="Ubiquitin-like_domsf"/>
</dbReference>
<protein>
    <recommendedName>
        <fullName evidence="7">UBX domain-containing protein 11</fullName>
    </recommendedName>
    <alternativeName>
        <fullName evidence="9">Socius</fullName>
    </alternativeName>
    <alternativeName>
        <fullName evidence="8">UBX domain-containing protein 5</fullName>
    </alternativeName>
</protein>
<keyword evidence="4" id="KW-0206">Cytoskeleton</keyword>
<dbReference type="GO" id="GO:0005856">
    <property type="term" value="C:cytoskeleton"/>
    <property type="evidence" value="ECO:0007669"/>
    <property type="project" value="UniProtKB-SubCell"/>
</dbReference>
<reference evidence="15" key="2">
    <citation type="journal article" date="2017" name="Sci. Adv.">
        <title>A tail of two voltages: Proteomic comparison of the three electric organs of the electric eel.</title>
        <authorList>
            <person name="Traeger L.L."/>
            <person name="Sabat G."/>
            <person name="Barrett-Wilt G.A."/>
            <person name="Wells G.B."/>
            <person name="Sussman M.R."/>
        </authorList>
    </citation>
    <scope>NUCLEOTIDE SEQUENCE [LARGE SCALE GENOMIC DNA]</scope>
</reference>
<dbReference type="SUPFAM" id="SSF102848">
    <property type="entry name" value="NSFL1 (p97 ATPase) cofactor p47, SEP domain"/>
    <property type="match status" value="1"/>
</dbReference>
<dbReference type="STRING" id="8005.ENSEEEP00000023777"/>
<dbReference type="PANTHER" id="PTHR23333">
    <property type="entry name" value="UBX DOMAIN CONTAINING PROTEIN"/>
    <property type="match status" value="1"/>
</dbReference>
<dbReference type="Ensembl" id="ENSEEET00000024045.2">
    <property type="protein sequence ID" value="ENSEEEP00000023777.2"/>
    <property type="gene ID" value="ENSEEEG00000011525.2"/>
</dbReference>
<evidence type="ECO:0000256" key="6">
    <source>
        <dbReference type="ARBA" id="ARBA00062345"/>
    </source>
</evidence>
<evidence type="ECO:0000256" key="2">
    <source>
        <dbReference type="ARBA" id="ARBA00022490"/>
    </source>
</evidence>
<dbReference type="Pfam" id="PF00789">
    <property type="entry name" value="UBX"/>
    <property type="match status" value="1"/>
</dbReference>
<dbReference type="OMA" id="DFELMSA"/>
<reference evidence="14" key="4">
    <citation type="submission" date="2025-08" db="UniProtKB">
        <authorList>
            <consortium name="Ensembl"/>
        </authorList>
    </citation>
    <scope>IDENTIFICATION</scope>
</reference>
<dbReference type="PROSITE" id="PS50033">
    <property type="entry name" value="UBX"/>
    <property type="match status" value="1"/>
</dbReference>
<dbReference type="InterPro" id="IPR012989">
    <property type="entry name" value="SEP_domain"/>
</dbReference>
<dbReference type="AlphaFoldDB" id="A0A4W4FFV5"/>
<dbReference type="InterPro" id="IPR001012">
    <property type="entry name" value="UBX_dom"/>
</dbReference>
<accession>A0A4W4FFV5</accession>
<evidence type="ECO:0000259" key="13">
    <source>
        <dbReference type="PROSITE" id="PS51399"/>
    </source>
</evidence>
<evidence type="ECO:0000313" key="14">
    <source>
        <dbReference type="Ensembl" id="ENSEEEP00000023777.2"/>
    </source>
</evidence>
<evidence type="ECO:0000256" key="7">
    <source>
        <dbReference type="ARBA" id="ARBA00073759"/>
    </source>
</evidence>
<dbReference type="FunFam" id="3.10.20.90:FF:000454">
    <property type="entry name" value="UBX domain protein 11"/>
    <property type="match status" value="1"/>
</dbReference>
<dbReference type="Pfam" id="PF08059">
    <property type="entry name" value="SEP"/>
    <property type="match status" value="1"/>
</dbReference>
<keyword evidence="15" id="KW-1185">Reference proteome</keyword>
<dbReference type="GeneTree" id="ENSGT00520000055567"/>
<dbReference type="FunFam" id="3.30.420.210:FF:000003">
    <property type="entry name" value="UBX domain protein 11"/>
    <property type="match status" value="1"/>
</dbReference>
<name>A0A4W4FFV5_ELEEL</name>
<dbReference type="Proteomes" id="UP000314983">
    <property type="component" value="Chromosome 5"/>
</dbReference>
<proteinExistence type="predicted"/>
<evidence type="ECO:0000256" key="5">
    <source>
        <dbReference type="ARBA" id="ARBA00059434"/>
    </source>
</evidence>
<evidence type="ECO:0000256" key="11">
    <source>
        <dbReference type="SAM" id="MobiDB-lite"/>
    </source>
</evidence>
<dbReference type="GeneID" id="113574438"/>
<dbReference type="InterPro" id="IPR036241">
    <property type="entry name" value="NSFL1C_SEP_dom_sf"/>
</dbReference>
<evidence type="ECO:0000313" key="15">
    <source>
        <dbReference type="Proteomes" id="UP000314983"/>
    </source>
</evidence>
<reference evidence="14" key="3">
    <citation type="submission" date="2020-05" db="EMBL/GenBank/DDBJ databases">
        <title>Electrophorus electricus (electric eel) genome, fEleEle1, primary haplotype.</title>
        <authorList>
            <person name="Myers G."/>
            <person name="Meyer A."/>
            <person name="Fedrigo O."/>
            <person name="Formenti G."/>
            <person name="Rhie A."/>
            <person name="Tracey A."/>
            <person name="Sims Y."/>
            <person name="Jarvis E.D."/>
        </authorList>
    </citation>
    <scope>NUCLEOTIDE SEQUENCE [LARGE SCALE GENOMIC DNA]</scope>
</reference>
<dbReference type="PROSITE" id="PS51399">
    <property type="entry name" value="SEP"/>
    <property type="match status" value="1"/>
</dbReference>